<keyword evidence="3" id="KW-1185">Reference proteome</keyword>
<evidence type="ECO:0000313" key="2">
    <source>
        <dbReference type="EMBL" id="KAF7361431.1"/>
    </source>
</evidence>
<organism evidence="2 3">
    <name type="scientific">Mycena sanguinolenta</name>
    <dbReference type="NCBI Taxonomy" id="230812"/>
    <lineage>
        <taxon>Eukaryota</taxon>
        <taxon>Fungi</taxon>
        <taxon>Dikarya</taxon>
        <taxon>Basidiomycota</taxon>
        <taxon>Agaricomycotina</taxon>
        <taxon>Agaricomycetes</taxon>
        <taxon>Agaricomycetidae</taxon>
        <taxon>Agaricales</taxon>
        <taxon>Marasmiineae</taxon>
        <taxon>Mycenaceae</taxon>
        <taxon>Mycena</taxon>
    </lineage>
</organism>
<dbReference type="InterPro" id="IPR032675">
    <property type="entry name" value="LRR_dom_sf"/>
</dbReference>
<gene>
    <name evidence="2" type="ORF">MSAN_01176200</name>
</gene>
<evidence type="ECO:0000256" key="1">
    <source>
        <dbReference type="SAM" id="Coils"/>
    </source>
</evidence>
<sequence length="420" mass="48032">MSVEQLRARIAKLDTEIELQKELLKKLEHDKILARRQLNSVLDPVARLPLEISSEIFLQSLEPFPMLGVRRVPGPMLLLNICHAWTKIALSTPALWATIYMGLPCGIGLKEILPIWLERACNRPLSISLEGIEAEKVDEEVAAIIRRHGHQLKHLELFVEPKEDELDGSILGPLSSLETLTIRCPEQWVLTRHCVLELLRLAPNLVELIVESNFSFPDDVIEEVVLPKLRRFWFGDPGECPIWKDYLLECLSLPKLEVLSIATSSDELFPFLKDSSPPLLELVLRFRDGAIDFATLAEYVPHLMQFELWYPQYWAVEDLFGVLTKSQSPLAHLRTLVVHIDNFELFELFGHCDAFWTAMIHALIARRTQLQVFRLIVSSRLRDSDMPAPDILAAIRELVTDGMQVSIGQDKRDGQWTLFD</sequence>
<dbReference type="EMBL" id="JACAZH010000008">
    <property type="protein sequence ID" value="KAF7361431.1"/>
    <property type="molecule type" value="Genomic_DNA"/>
</dbReference>
<feature type="coiled-coil region" evidence="1">
    <location>
        <begin position="3"/>
        <end position="37"/>
    </location>
</feature>
<dbReference type="Gene3D" id="3.80.10.10">
    <property type="entry name" value="Ribonuclease Inhibitor"/>
    <property type="match status" value="1"/>
</dbReference>
<proteinExistence type="predicted"/>
<dbReference type="AlphaFoldDB" id="A0A8H6YNE2"/>
<keyword evidence="1" id="KW-0175">Coiled coil</keyword>
<name>A0A8H6YNE2_9AGAR</name>
<dbReference type="Proteomes" id="UP000623467">
    <property type="component" value="Unassembled WGS sequence"/>
</dbReference>
<dbReference type="SUPFAM" id="SSF52047">
    <property type="entry name" value="RNI-like"/>
    <property type="match status" value="1"/>
</dbReference>
<evidence type="ECO:0000313" key="3">
    <source>
        <dbReference type="Proteomes" id="UP000623467"/>
    </source>
</evidence>
<accession>A0A8H6YNE2</accession>
<dbReference type="OrthoDB" id="2840257at2759"/>
<reference evidence="2" key="1">
    <citation type="submission" date="2020-05" db="EMBL/GenBank/DDBJ databases">
        <title>Mycena genomes resolve the evolution of fungal bioluminescence.</title>
        <authorList>
            <person name="Tsai I.J."/>
        </authorList>
    </citation>
    <scope>NUCLEOTIDE SEQUENCE</scope>
    <source>
        <strain evidence="2">160909Yilan</strain>
    </source>
</reference>
<comment type="caution">
    <text evidence="2">The sequence shown here is derived from an EMBL/GenBank/DDBJ whole genome shotgun (WGS) entry which is preliminary data.</text>
</comment>
<protein>
    <submittedName>
        <fullName evidence="2">F-box domain-containing protein</fullName>
    </submittedName>
</protein>